<evidence type="ECO:0000256" key="12">
    <source>
        <dbReference type="ARBA" id="ARBA00049763"/>
    </source>
</evidence>
<feature type="transmembrane region" description="Helical" evidence="13">
    <location>
        <begin position="559"/>
        <end position="575"/>
    </location>
</feature>
<feature type="transmembrane region" description="Helical" evidence="13">
    <location>
        <begin position="389"/>
        <end position="412"/>
    </location>
</feature>
<protein>
    <recommendedName>
        <fullName evidence="12">CAAX prenyl protease 2</fullName>
        <ecNumber evidence="11">3.4.26.1</ecNumber>
    </recommendedName>
    <alternativeName>
        <fullName evidence="9">Farnesylated proteins-converting enzyme 2</fullName>
    </alternativeName>
</protein>
<evidence type="ECO:0000256" key="10">
    <source>
        <dbReference type="ARBA" id="ARBA00047280"/>
    </source>
</evidence>
<comment type="catalytic activity">
    <reaction evidence="10">
        <text>Hydrolyzes the peptide bond -P2-(S-farnesyl or geranylgeranyl)C-P1'-P2'-P3'-COOH where P1' and P2' are amino acids with aliphatic sidechains and P3' is any C-terminal residue.</text>
        <dbReference type="EC" id="3.4.26.1"/>
    </reaction>
</comment>
<feature type="transmembrane region" description="Helical" evidence="13">
    <location>
        <begin position="465"/>
        <end position="484"/>
    </location>
</feature>
<proteinExistence type="inferred from homology"/>
<gene>
    <name evidence="15" type="ORF">NMOB1V02_LOCUS736</name>
</gene>
<dbReference type="PANTHER" id="PTHR13046:SF0">
    <property type="entry name" value="CAAX PRENYL PROTEASE 2"/>
    <property type="match status" value="1"/>
</dbReference>
<feature type="transmembrane region" description="Helical" evidence="13">
    <location>
        <begin position="496"/>
        <end position="516"/>
    </location>
</feature>
<sequence>MNLLICRRIVARIRSCVGLSSTFIRNAVPSGSYRRCQTLSSSPYYSRTDLKGAVLGMIEKDVKSKDWRLFVSTLSGDQLLIVLETLDEFGAELSGKTLVTVLTYLAKCSASSGDLRTIQECRRLLFILCGPASVPSVLNFQQYDAEFLWFVEKDFSSSVDILTKLYCRYPNEKRKISSMAAHFMWDAVTIPVEEKLVRLKNLVDNVRIFFKGCYNIPALNLWRPCFLSSNFSLRRMAEVIIEENPRCIEILPGKVVNLVKDAVDRDDVDFYHRMIELVLKYPNLHDYLAPLLNGLLVHHCVRGDVRNVEEVVNSILTFGIRISPESLPLFLNFLCSHRRNRRDDPRTVKRRFASVCVSCIVSCIYTYTFSDADSFEEFKDLTGLRTDHLMSASFLPVLLTSLLFLGPLVVLWQEQMIKKLCDLSYWRGSIFDIFWLRNYVVAPFSEELVYRSCLIAMLSKSTRCLRLVMVSPLFFGVAHVHHVIDSVGKGIPVKTALLMAVFQFGYTTLFGAYSSFLLMRTGHFVSPLIAHAFCNAMGFPDFTAIWYSDGIEGRIRRMALFGGFLAWLALLYPLTDPRLYGGSVHWTQC</sequence>
<feature type="transmembrane region" description="Helical" evidence="13">
    <location>
        <begin position="351"/>
        <end position="369"/>
    </location>
</feature>
<evidence type="ECO:0000256" key="6">
    <source>
        <dbReference type="ARBA" id="ARBA00022824"/>
    </source>
</evidence>
<dbReference type="GO" id="GO:0004222">
    <property type="term" value="F:metalloendopeptidase activity"/>
    <property type="evidence" value="ECO:0007669"/>
    <property type="project" value="InterPro"/>
</dbReference>
<evidence type="ECO:0000256" key="13">
    <source>
        <dbReference type="SAM" id="Phobius"/>
    </source>
</evidence>
<dbReference type="EC" id="3.4.26.1" evidence="11"/>
<evidence type="ECO:0000256" key="2">
    <source>
        <dbReference type="ARBA" id="ARBA00006897"/>
    </source>
</evidence>
<evidence type="ECO:0000256" key="1">
    <source>
        <dbReference type="ARBA" id="ARBA00004477"/>
    </source>
</evidence>
<evidence type="ECO:0000256" key="7">
    <source>
        <dbReference type="ARBA" id="ARBA00022989"/>
    </source>
</evidence>
<dbReference type="AlphaFoldDB" id="A0A7R9G9A2"/>
<evidence type="ECO:0000259" key="14">
    <source>
        <dbReference type="Pfam" id="PF02517"/>
    </source>
</evidence>
<dbReference type="EMBL" id="CAJPEX010000067">
    <property type="protein sequence ID" value="CAG0912967.1"/>
    <property type="molecule type" value="Genomic_DNA"/>
</dbReference>
<dbReference type="EMBL" id="OA882104">
    <property type="protein sequence ID" value="CAD7272815.1"/>
    <property type="molecule type" value="Genomic_DNA"/>
</dbReference>
<keyword evidence="7 13" id="KW-1133">Transmembrane helix</keyword>
<accession>A0A7R9G9A2</accession>
<keyword evidence="6" id="KW-0256">Endoplasmic reticulum</keyword>
<evidence type="ECO:0000256" key="3">
    <source>
        <dbReference type="ARBA" id="ARBA00022670"/>
    </source>
</evidence>
<keyword evidence="16" id="KW-1185">Reference proteome</keyword>
<name>A0A7R9G9A2_9CRUS</name>
<keyword evidence="5" id="KW-0378">Hydrolase</keyword>
<evidence type="ECO:0000313" key="16">
    <source>
        <dbReference type="Proteomes" id="UP000678499"/>
    </source>
</evidence>
<keyword evidence="3" id="KW-0645">Protease</keyword>
<keyword evidence="8 13" id="KW-0472">Membrane</keyword>
<evidence type="ECO:0000256" key="9">
    <source>
        <dbReference type="ARBA" id="ARBA00032607"/>
    </source>
</evidence>
<dbReference type="PANTHER" id="PTHR13046">
    <property type="entry name" value="PROTEASE U48 CAAX PRENYL PROTEASE RCE1"/>
    <property type="match status" value="1"/>
</dbReference>
<feature type="domain" description="CAAX prenyl protease 2/Lysostaphin resistance protein A-like" evidence="14">
    <location>
        <begin position="433"/>
        <end position="537"/>
    </location>
</feature>
<dbReference type="Proteomes" id="UP000678499">
    <property type="component" value="Unassembled WGS sequence"/>
</dbReference>
<dbReference type="GO" id="GO:0071586">
    <property type="term" value="P:CAAX-box protein processing"/>
    <property type="evidence" value="ECO:0007669"/>
    <property type="project" value="InterPro"/>
</dbReference>
<dbReference type="GO" id="GO:0005789">
    <property type="term" value="C:endoplasmic reticulum membrane"/>
    <property type="evidence" value="ECO:0007669"/>
    <property type="project" value="UniProtKB-SubCell"/>
</dbReference>
<dbReference type="InterPro" id="IPR039731">
    <property type="entry name" value="Rce1"/>
</dbReference>
<keyword evidence="4 13" id="KW-0812">Transmembrane</keyword>
<dbReference type="Pfam" id="PF02517">
    <property type="entry name" value="Rce1-like"/>
    <property type="match status" value="1"/>
</dbReference>
<evidence type="ECO:0000256" key="4">
    <source>
        <dbReference type="ARBA" id="ARBA00022692"/>
    </source>
</evidence>
<evidence type="ECO:0000313" key="15">
    <source>
        <dbReference type="EMBL" id="CAD7272815.1"/>
    </source>
</evidence>
<comment type="similarity">
    <text evidence="2">Belongs to the peptidase U48 family.</text>
</comment>
<evidence type="ECO:0000256" key="5">
    <source>
        <dbReference type="ARBA" id="ARBA00022801"/>
    </source>
</evidence>
<organism evidence="15">
    <name type="scientific">Notodromas monacha</name>
    <dbReference type="NCBI Taxonomy" id="399045"/>
    <lineage>
        <taxon>Eukaryota</taxon>
        <taxon>Metazoa</taxon>
        <taxon>Ecdysozoa</taxon>
        <taxon>Arthropoda</taxon>
        <taxon>Crustacea</taxon>
        <taxon>Oligostraca</taxon>
        <taxon>Ostracoda</taxon>
        <taxon>Podocopa</taxon>
        <taxon>Podocopida</taxon>
        <taxon>Cypridocopina</taxon>
        <taxon>Cypridoidea</taxon>
        <taxon>Cyprididae</taxon>
        <taxon>Notodromas</taxon>
    </lineage>
</organism>
<reference evidence="15" key="1">
    <citation type="submission" date="2020-11" db="EMBL/GenBank/DDBJ databases">
        <authorList>
            <person name="Tran Van P."/>
        </authorList>
    </citation>
    <scope>NUCLEOTIDE SEQUENCE</scope>
</reference>
<dbReference type="InterPro" id="IPR003675">
    <property type="entry name" value="Rce1/LyrA-like_dom"/>
</dbReference>
<comment type="subcellular location">
    <subcellularLocation>
        <location evidence="1">Endoplasmic reticulum membrane</location>
        <topology evidence="1">Multi-pass membrane protein</topology>
    </subcellularLocation>
</comment>
<evidence type="ECO:0000256" key="8">
    <source>
        <dbReference type="ARBA" id="ARBA00023136"/>
    </source>
</evidence>
<evidence type="ECO:0000256" key="11">
    <source>
        <dbReference type="ARBA" id="ARBA00049729"/>
    </source>
</evidence>
<dbReference type="OrthoDB" id="272987at2759"/>